<dbReference type="InterPro" id="IPR038444">
    <property type="entry name" value="DUF465_sf"/>
</dbReference>
<protein>
    <submittedName>
        <fullName evidence="1">Uncharacterized protein</fullName>
    </submittedName>
</protein>
<evidence type="ECO:0000313" key="2">
    <source>
        <dbReference type="Proteomes" id="UP000027647"/>
    </source>
</evidence>
<gene>
    <name evidence="1" type="ORF">EH31_14910</name>
</gene>
<organism evidence="1 2">
    <name type="scientific">Erythrobacter longus</name>
    <dbReference type="NCBI Taxonomy" id="1044"/>
    <lineage>
        <taxon>Bacteria</taxon>
        <taxon>Pseudomonadati</taxon>
        <taxon>Pseudomonadota</taxon>
        <taxon>Alphaproteobacteria</taxon>
        <taxon>Sphingomonadales</taxon>
        <taxon>Erythrobacteraceae</taxon>
        <taxon>Erythrobacter/Porphyrobacter group</taxon>
        <taxon>Erythrobacter</taxon>
    </lineage>
</organism>
<name>A0A074M5W9_ERYLO</name>
<dbReference type="EMBL" id="JMIW01000007">
    <property type="protein sequence ID" value="KEO88729.1"/>
    <property type="molecule type" value="Genomic_DNA"/>
</dbReference>
<dbReference type="InterPro" id="IPR007420">
    <property type="entry name" value="DUF465"/>
</dbReference>
<comment type="caution">
    <text evidence="1">The sequence shown here is derived from an EMBL/GenBank/DDBJ whole genome shotgun (WGS) entry which is preliminary data.</text>
</comment>
<dbReference type="Pfam" id="PF04325">
    <property type="entry name" value="DUF465"/>
    <property type="match status" value="1"/>
</dbReference>
<dbReference type="Proteomes" id="UP000027647">
    <property type="component" value="Unassembled WGS sequence"/>
</dbReference>
<dbReference type="eggNOG" id="COG2841">
    <property type="taxonomic scope" value="Bacteria"/>
</dbReference>
<keyword evidence="2" id="KW-1185">Reference proteome</keyword>
<evidence type="ECO:0000313" key="1">
    <source>
        <dbReference type="EMBL" id="KEO88729.1"/>
    </source>
</evidence>
<dbReference type="Gene3D" id="6.10.280.50">
    <property type="match status" value="1"/>
</dbReference>
<proteinExistence type="predicted"/>
<reference evidence="1 2" key="1">
    <citation type="submission" date="2014-04" db="EMBL/GenBank/DDBJ databases">
        <title>A comprehensive comparison of genomes of Erythrobacter spp. strains.</title>
        <authorList>
            <person name="Zheng Q."/>
        </authorList>
    </citation>
    <scope>NUCLEOTIDE SEQUENCE [LARGE SCALE GENOMIC DNA]</scope>
    <source>
        <strain evidence="1 2">DSM 6997</strain>
    </source>
</reference>
<dbReference type="AlphaFoldDB" id="A0A074M5W9"/>
<accession>A0A074M5W9</accession>
<sequence length="163" mass="18374">MSRLFPRGFSSGPCSGRLIEVNVKAALLTHIVAKICKQEPFTMSAHTPHELHEFFGRLPSKHLSAPTLAEEFPHDAGTLTRLKLTDNHFCSLSERYHALNRSIHRIEAQVETTSDAYVTQLKKQRLALLDDIALIVEIAERKWAQGDELQNGVQMDKQMEPSS</sequence>
<dbReference type="STRING" id="1044.EH31_14910"/>